<feature type="compositionally biased region" description="Polar residues" evidence="10">
    <location>
        <begin position="132"/>
        <end position="141"/>
    </location>
</feature>
<sequence length="975" mass="111227">MKQNNTKKSAFAVARERKIATELRHDTSGARNNDGDFKVPKIHATQVEKKKKRKHLVESVSKARPGEVEGYPIGQEKVRKKKKDFNWDAVREEVENSLQCKAHKKRKKNRDFKSSDNESFNLKEGDNKDFESNTSSQTMAENSVHLDTTEEERVALSGVSSSVIEDLFYGSRSSVATIEKSGSKKNTDRKSDKRRPFYAKDKSNRKRPRSRSEKMEQRLGTTRDGCRDSDKTKNLNKDSDNSTHSHKDFGKNRDLHKDSVKMRDTNSNSDFNRNTWRESVRKDTNMDSGKTTLRDISRSRSEERSNEHSEKAKHISPETPEKLMNDPRDVQIDYDSEKRKRLRKRDKRERDHAVSSSNKGQHRKSSIQEKDSKNSRSFDCDDIDGEQDDQYESQCQKSDEYLSREKGDRLEVDKAFKKERSMAFKSSDGAVLVLCHPQELCMKGRITVQVICGAVSVLGYTLTESQKFRNIFSPESNSLLTMTTMSATDDIDEVLKRTKDLVLRPEKIEQCLKCYKGHVVVLQLRNLEFYVYDHLTTFEPFENLFGKYEEKCEGMNVVLSPLGVNFREVSQFKRESRFPVLEMTKDYQNVMDLLTDLLSQRDSSQPVIVTCGGKNSGKSTLNRLLINSALQQVDRLCYLECDLGQTEFTPPGCVSLHVLTKPVFGPPFSHQKQAVSCCFHGDLSPSSDPDWYLRCIWQVLQCYQQMADCVPLIVNTMGWVKGLGLQLLLDILRMLQPTLVIQLDRQNQTQNCSALTPQLVMAEQSWSQNFGSSTAWETNSLNYQLIGLESVVVSAIQHPIKLRPVDHRNLTLLSYLCQSVEPGVTLYSMVPTVLPWHSIAIHVGHICVPNSQVMFAINASVVALCSADLSKAYRLDEESPMFFKKTPVHQCLGFGFIRCIDPERKLLYLVTPLSFKKLEKVNTLIKGAVTLPDSILFNQKSGLVQAYVDDSLTTLGASSLKQRRHLPRRYAMETQ</sequence>
<evidence type="ECO:0000259" key="11">
    <source>
        <dbReference type="Pfam" id="PF16575"/>
    </source>
</evidence>
<evidence type="ECO:0000313" key="15">
    <source>
        <dbReference type="Proteomes" id="UP001195483"/>
    </source>
</evidence>
<keyword evidence="3" id="KW-0698">rRNA processing</keyword>
<dbReference type="Proteomes" id="UP001195483">
    <property type="component" value="Unassembled WGS sequence"/>
</dbReference>
<dbReference type="AlphaFoldDB" id="A0AAE0WGZ9"/>
<keyword evidence="6" id="KW-0418">Kinase</keyword>
<evidence type="ECO:0000256" key="2">
    <source>
        <dbReference type="ARBA" id="ARBA00011003"/>
    </source>
</evidence>
<protein>
    <recommendedName>
        <fullName evidence="9">Polynucleotide 5'-hydroxyl-kinase NOL9</fullName>
    </recommendedName>
</protein>
<dbReference type="Gene3D" id="3.40.50.300">
    <property type="entry name" value="P-loop containing nucleotide triphosphate hydrolases"/>
    <property type="match status" value="1"/>
</dbReference>
<dbReference type="GO" id="GO:0000448">
    <property type="term" value="P:cleavage in ITS2 between 5.8S rRNA and LSU-rRNA of tricistronic rRNA transcript (SSU-rRNA, 5.8S rRNA, LSU-rRNA)"/>
    <property type="evidence" value="ECO:0007669"/>
    <property type="project" value="TreeGrafter"/>
</dbReference>
<evidence type="ECO:0000256" key="5">
    <source>
        <dbReference type="ARBA" id="ARBA00022741"/>
    </source>
</evidence>
<reference evidence="14" key="2">
    <citation type="journal article" date="2021" name="Genome Biol. Evol.">
        <title>Developing a high-quality reference genome for a parasitic bivalve with doubly uniparental inheritance (Bivalvia: Unionida).</title>
        <authorList>
            <person name="Smith C.H."/>
        </authorList>
    </citation>
    <scope>NUCLEOTIDE SEQUENCE</scope>
    <source>
        <strain evidence="14">CHS0354</strain>
        <tissue evidence="14">Mantle</tissue>
    </source>
</reference>
<dbReference type="PANTHER" id="PTHR12755">
    <property type="entry name" value="CLEAVAGE/POLYADENYLATION FACTOR IA SUBUNIT CLP1P"/>
    <property type="match status" value="1"/>
</dbReference>
<evidence type="ECO:0000259" key="13">
    <source>
        <dbReference type="Pfam" id="PF25467"/>
    </source>
</evidence>
<feature type="compositionally biased region" description="Basic and acidic residues" evidence="10">
    <location>
        <begin position="181"/>
        <end position="202"/>
    </location>
</feature>
<dbReference type="GO" id="GO:0051731">
    <property type="term" value="F:polynucleotide 5'-hydroxyl-kinase activity"/>
    <property type="evidence" value="ECO:0007669"/>
    <property type="project" value="InterPro"/>
</dbReference>
<evidence type="ECO:0000259" key="12">
    <source>
        <dbReference type="Pfam" id="PF24419"/>
    </source>
</evidence>
<keyword evidence="7" id="KW-0067">ATP-binding</keyword>
<keyword evidence="15" id="KW-1185">Reference proteome</keyword>
<accession>A0AAE0WGZ9</accession>
<feature type="compositionally biased region" description="Basic and acidic residues" evidence="10">
    <location>
        <begin position="292"/>
        <end position="338"/>
    </location>
</feature>
<dbReference type="InterPro" id="IPR057573">
    <property type="entry name" value="NOL9_N"/>
</dbReference>
<feature type="region of interest" description="Disordered" evidence="10">
    <location>
        <begin position="174"/>
        <end position="402"/>
    </location>
</feature>
<name>A0AAE0WGZ9_9BIVA</name>
<evidence type="ECO:0000256" key="6">
    <source>
        <dbReference type="ARBA" id="ARBA00022777"/>
    </source>
</evidence>
<reference evidence="14" key="1">
    <citation type="journal article" date="2021" name="Genome Biol. Evol.">
        <title>A High-Quality Reference Genome for a Parasitic Bivalve with Doubly Uniparental Inheritance (Bivalvia: Unionida).</title>
        <authorList>
            <person name="Smith C.H."/>
        </authorList>
    </citation>
    <scope>NUCLEOTIDE SEQUENCE</scope>
    <source>
        <strain evidence="14">CHS0354</strain>
    </source>
</reference>
<evidence type="ECO:0000256" key="10">
    <source>
        <dbReference type="SAM" id="MobiDB-lite"/>
    </source>
</evidence>
<dbReference type="GO" id="GO:0005730">
    <property type="term" value="C:nucleolus"/>
    <property type="evidence" value="ECO:0007669"/>
    <property type="project" value="UniProtKB-SubCell"/>
</dbReference>
<evidence type="ECO:0000256" key="3">
    <source>
        <dbReference type="ARBA" id="ARBA00022552"/>
    </source>
</evidence>
<feature type="compositionally biased region" description="Polar residues" evidence="10">
    <location>
        <begin position="265"/>
        <end position="274"/>
    </location>
</feature>
<dbReference type="GO" id="GO:0005524">
    <property type="term" value="F:ATP binding"/>
    <property type="evidence" value="ECO:0007669"/>
    <property type="project" value="UniProtKB-KW"/>
</dbReference>
<comment type="caution">
    <text evidence="14">The sequence shown here is derived from an EMBL/GenBank/DDBJ whole genome shotgun (WGS) entry which is preliminary data.</text>
</comment>
<dbReference type="InterPro" id="IPR057570">
    <property type="entry name" value="NOL9_C"/>
</dbReference>
<evidence type="ECO:0000256" key="8">
    <source>
        <dbReference type="ARBA" id="ARBA00023242"/>
    </source>
</evidence>
<feature type="compositionally biased region" description="Basic and acidic residues" evidence="10">
    <location>
        <begin position="224"/>
        <end position="264"/>
    </location>
</feature>
<evidence type="ECO:0000256" key="1">
    <source>
        <dbReference type="ARBA" id="ARBA00004604"/>
    </source>
</evidence>
<feature type="region of interest" description="Disordered" evidence="10">
    <location>
        <begin position="47"/>
        <end position="74"/>
    </location>
</feature>
<dbReference type="Pfam" id="PF25467">
    <property type="entry name" value="NOL9_C"/>
    <property type="match status" value="1"/>
</dbReference>
<evidence type="ECO:0000313" key="14">
    <source>
        <dbReference type="EMBL" id="KAK3612060.1"/>
    </source>
</evidence>
<feature type="compositionally biased region" description="Basic and acidic residues" evidence="10">
    <location>
        <begin position="366"/>
        <end position="379"/>
    </location>
</feature>
<comment type="similarity">
    <text evidence="2">Belongs to the Clp1 family. NOL9/GRC3 subfamily.</text>
</comment>
<gene>
    <name evidence="14" type="ORF">CHS0354_021746</name>
</gene>
<feature type="compositionally biased region" description="Basic and acidic residues" evidence="10">
    <location>
        <begin position="111"/>
        <end position="131"/>
    </location>
</feature>
<evidence type="ECO:0000256" key="9">
    <source>
        <dbReference type="ARBA" id="ARBA00071212"/>
    </source>
</evidence>
<feature type="domain" description="NOL9 N-terminal" evidence="12">
    <location>
        <begin position="429"/>
        <end position="551"/>
    </location>
</feature>
<feature type="domain" description="Clp1 P-loop" evidence="11">
    <location>
        <begin position="612"/>
        <end position="753"/>
    </location>
</feature>
<proteinExistence type="inferred from homology"/>
<feature type="domain" description="NOL9 C-terminal" evidence="13">
    <location>
        <begin position="832"/>
        <end position="932"/>
    </location>
</feature>
<dbReference type="PANTHER" id="PTHR12755:SF3">
    <property type="entry name" value="POLYNUCLEOTIDE 5'-HYDROXYL-KINASE NOL9"/>
    <property type="match status" value="1"/>
</dbReference>
<keyword evidence="4" id="KW-0808">Transferase</keyword>
<comment type="subcellular location">
    <subcellularLocation>
        <location evidence="1">Nucleus</location>
        <location evidence="1">Nucleolus</location>
    </subcellularLocation>
</comment>
<feature type="compositionally biased region" description="Basic residues" evidence="10">
    <location>
        <begin position="101"/>
        <end position="110"/>
    </location>
</feature>
<keyword evidence="5" id="KW-0547">Nucleotide-binding</keyword>
<evidence type="ECO:0000256" key="4">
    <source>
        <dbReference type="ARBA" id="ARBA00022679"/>
    </source>
</evidence>
<organism evidence="14 15">
    <name type="scientific">Potamilus streckersoni</name>
    <dbReference type="NCBI Taxonomy" id="2493646"/>
    <lineage>
        <taxon>Eukaryota</taxon>
        <taxon>Metazoa</taxon>
        <taxon>Spiralia</taxon>
        <taxon>Lophotrochozoa</taxon>
        <taxon>Mollusca</taxon>
        <taxon>Bivalvia</taxon>
        <taxon>Autobranchia</taxon>
        <taxon>Heteroconchia</taxon>
        <taxon>Palaeoheterodonta</taxon>
        <taxon>Unionida</taxon>
        <taxon>Unionoidea</taxon>
        <taxon>Unionidae</taxon>
        <taxon>Ambleminae</taxon>
        <taxon>Lampsilini</taxon>
        <taxon>Potamilus</taxon>
    </lineage>
</organism>
<feature type="region of interest" description="Disordered" evidence="10">
    <location>
        <begin position="100"/>
        <end position="156"/>
    </location>
</feature>
<dbReference type="EMBL" id="JAEAOA010001325">
    <property type="protein sequence ID" value="KAK3612060.1"/>
    <property type="molecule type" value="Genomic_DNA"/>
</dbReference>
<feature type="compositionally biased region" description="Acidic residues" evidence="10">
    <location>
        <begin position="380"/>
        <end position="391"/>
    </location>
</feature>
<keyword evidence="8" id="KW-0539">Nucleus</keyword>
<dbReference type="InterPro" id="IPR032319">
    <property type="entry name" value="CLP1_P"/>
</dbReference>
<dbReference type="InterPro" id="IPR045116">
    <property type="entry name" value="Clp1/Grc3"/>
</dbReference>
<reference evidence="14" key="3">
    <citation type="submission" date="2023-05" db="EMBL/GenBank/DDBJ databases">
        <authorList>
            <person name="Smith C.H."/>
        </authorList>
    </citation>
    <scope>NUCLEOTIDE SEQUENCE</scope>
    <source>
        <strain evidence="14">CHS0354</strain>
        <tissue evidence="14">Mantle</tissue>
    </source>
</reference>
<dbReference type="Pfam" id="PF16575">
    <property type="entry name" value="CLP1_P"/>
    <property type="match status" value="1"/>
</dbReference>
<evidence type="ECO:0000256" key="7">
    <source>
        <dbReference type="ARBA" id="ARBA00022840"/>
    </source>
</evidence>
<dbReference type="InterPro" id="IPR027417">
    <property type="entry name" value="P-loop_NTPase"/>
</dbReference>
<dbReference type="Pfam" id="PF24419">
    <property type="entry name" value="Cupin_NOL9"/>
    <property type="match status" value="1"/>
</dbReference>
<feature type="compositionally biased region" description="Basic and acidic residues" evidence="10">
    <location>
        <begin position="275"/>
        <end position="285"/>
    </location>
</feature>